<dbReference type="Gene3D" id="2.60.40.420">
    <property type="entry name" value="Cupredoxins - blue copper proteins"/>
    <property type="match status" value="1"/>
</dbReference>
<gene>
    <name evidence="2" type="ORF">ACCI49_13415</name>
</gene>
<dbReference type="SUPFAM" id="SSF49503">
    <property type="entry name" value="Cupredoxins"/>
    <property type="match status" value="1"/>
</dbReference>
<dbReference type="InterPro" id="IPR008972">
    <property type="entry name" value="Cupredoxin"/>
</dbReference>
<dbReference type="RefSeq" id="WP_371839519.1">
    <property type="nucleotide sequence ID" value="NZ_JBGMEK010000028.1"/>
</dbReference>
<sequence length="70" mass="7819">MAGFNVPIDQDLRWRISEGSDLMLHSKHIHGCQFRLVKFIESSPSASMCGWKDTAPISNGGNVEIYVRSP</sequence>
<protein>
    <submittedName>
        <fullName evidence="2">Multicopper oxidase domain-containing protein</fullName>
    </submittedName>
</protein>
<dbReference type="Pfam" id="PF07731">
    <property type="entry name" value="Cu-oxidase_2"/>
    <property type="match status" value="1"/>
</dbReference>
<comment type="caution">
    <text evidence="2">The sequence shown here is derived from an EMBL/GenBank/DDBJ whole genome shotgun (WGS) entry which is preliminary data.</text>
</comment>
<name>A0ABV4P0M2_9GAMM</name>
<evidence type="ECO:0000313" key="3">
    <source>
        <dbReference type="Proteomes" id="UP001569428"/>
    </source>
</evidence>
<proteinExistence type="predicted"/>
<dbReference type="Proteomes" id="UP001569428">
    <property type="component" value="Unassembled WGS sequence"/>
</dbReference>
<reference evidence="2 3" key="1">
    <citation type="submission" date="2024-08" db="EMBL/GenBank/DDBJ databases">
        <authorList>
            <person name="Ishaq N."/>
        </authorList>
    </citation>
    <scope>NUCLEOTIDE SEQUENCE [LARGE SCALE GENOMIC DNA]</scope>
    <source>
        <strain evidence="2 3">DSM 18651</strain>
    </source>
</reference>
<accession>A0ABV4P0M2</accession>
<organism evidence="2 3">
    <name type="scientific">Microbulbifer epialgicus</name>
    <dbReference type="NCBI Taxonomy" id="393907"/>
    <lineage>
        <taxon>Bacteria</taxon>
        <taxon>Pseudomonadati</taxon>
        <taxon>Pseudomonadota</taxon>
        <taxon>Gammaproteobacteria</taxon>
        <taxon>Cellvibrionales</taxon>
        <taxon>Microbulbiferaceae</taxon>
        <taxon>Microbulbifer</taxon>
    </lineage>
</organism>
<evidence type="ECO:0000259" key="1">
    <source>
        <dbReference type="Pfam" id="PF07731"/>
    </source>
</evidence>
<evidence type="ECO:0000313" key="2">
    <source>
        <dbReference type="EMBL" id="MFA0811913.1"/>
    </source>
</evidence>
<feature type="domain" description="Plastocyanin-like" evidence="1">
    <location>
        <begin position="4"/>
        <end position="68"/>
    </location>
</feature>
<dbReference type="InterPro" id="IPR011706">
    <property type="entry name" value="Cu-oxidase_C"/>
</dbReference>
<keyword evidence="3" id="KW-1185">Reference proteome</keyword>
<dbReference type="EMBL" id="JBGMEK010000028">
    <property type="protein sequence ID" value="MFA0811913.1"/>
    <property type="molecule type" value="Genomic_DNA"/>
</dbReference>